<dbReference type="PANTHER" id="PTHR10704:SF71">
    <property type="entry name" value="CARBOHYDRATE SULFOTRANSFERASE 1-LIKE"/>
    <property type="match status" value="1"/>
</dbReference>
<feature type="compositionally biased region" description="Low complexity" evidence="3">
    <location>
        <begin position="317"/>
        <end position="328"/>
    </location>
</feature>
<gene>
    <name evidence="6" type="ORF">OKIOD_LOCUS760</name>
</gene>
<dbReference type="InterPro" id="IPR027417">
    <property type="entry name" value="P-loop_NTPase"/>
</dbReference>
<dbReference type="Gene3D" id="2.60.120.290">
    <property type="entry name" value="Spermadhesin, CUB domain"/>
    <property type="match status" value="1"/>
</dbReference>
<dbReference type="PANTHER" id="PTHR10704">
    <property type="entry name" value="CARBOHYDRATE SULFOTRANSFERASE"/>
    <property type="match status" value="1"/>
</dbReference>
<proteinExistence type="predicted"/>
<dbReference type="CDD" id="cd00041">
    <property type="entry name" value="CUB"/>
    <property type="match status" value="1"/>
</dbReference>
<evidence type="ECO:0000259" key="5">
    <source>
        <dbReference type="PROSITE" id="PS01180"/>
    </source>
</evidence>
<protein>
    <submittedName>
        <fullName evidence="6">Oidioi.mRNA.OKI2018_I69.PAR.g9202.t1.cds</fullName>
    </submittedName>
</protein>
<feature type="compositionally biased region" description="Basic and acidic residues" evidence="3">
    <location>
        <begin position="227"/>
        <end position="238"/>
    </location>
</feature>
<feature type="signal peptide" evidence="4">
    <location>
        <begin position="1"/>
        <end position="15"/>
    </location>
</feature>
<feature type="domain" description="CUB" evidence="5">
    <location>
        <begin position="26"/>
        <end position="141"/>
    </location>
</feature>
<dbReference type="Proteomes" id="UP001158576">
    <property type="component" value="Chromosome PAR"/>
</dbReference>
<dbReference type="SMART" id="SM00042">
    <property type="entry name" value="CUB"/>
    <property type="match status" value="1"/>
</dbReference>
<feature type="region of interest" description="Disordered" evidence="3">
    <location>
        <begin position="219"/>
        <end position="253"/>
    </location>
</feature>
<keyword evidence="4" id="KW-0732">Signal</keyword>
<evidence type="ECO:0000256" key="2">
    <source>
        <dbReference type="PROSITE-ProRule" id="PRU00059"/>
    </source>
</evidence>
<organism evidence="6 7">
    <name type="scientific">Oikopleura dioica</name>
    <name type="common">Tunicate</name>
    <dbReference type="NCBI Taxonomy" id="34765"/>
    <lineage>
        <taxon>Eukaryota</taxon>
        <taxon>Metazoa</taxon>
        <taxon>Chordata</taxon>
        <taxon>Tunicata</taxon>
        <taxon>Appendicularia</taxon>
        <taxon>Copelata</taxon>
        <taxon>Oikopleuridae</taxon>
        <taxon>Oikopleura</taxon>
    </lineage>
</organism>
<feature type="region of interest" description="Disordered" evidence="3">
    <location>
        <begin position="308"/>
        <end position="370"/>
    </location>
</feature>
<dbReference type="InterPro" id="IPR051135">
    <property type="entry name" value="Gal/GlcNAc/GalNAc_ST"/>
</dbReference>
<dbReference type="SUPFAM" id="SSF52540">
    <property type="entry name" value="P-loop containing nucleoside triphosphate hydrolases"/>
    <property type="match status" value="2"/>
</dbReference>
<dbReference type="Gene3D" id="3.40.50.300">
    <property type="entry name" value="P-loop containing nucleotide triphosphate hydrolases"/>
    <property type="match status" value="2"/>
</dbReference>
<reference evidence="6 7" key="1">
    <citation type="submission" date="2021-04" db="EMBL/GenBank/DDBJ databases">
        <authorList>
            <person name="Bliznina A."/>
        </authorList>
    </citation>
    <scope>NUCLEOTIDE SEQUENCE [LARGE SCALE GENOMIC DNA]</scope>
</reference>
<evidence type="ECO:0000256" key="4">
    <source>
        <dbReference type="SAM" id="SignalP"/>
    </source>
</evidence>
<dbReference type="InterPro" id="IPR000859">
    <property type="entry name" value="CUB_dom"/>
</dbReference>
<evidence type="ECO:0000256" key="1">
    <source>
        <dbReference type="ARBA" id="ARBA00023157"/>
    </source>
</evidence>
<sequence length="962" mass="110443">MIMLRLLFILELCSSLPPMRWDISSCVENKLRAETNQRIVVSQSFPNAIQVGWNCEYEIYVSDPNDRIIIEFQHFSMHPSCEVQNLTITDVKSKREAGPYCGTDLPLKFVSDSTEISIKTFTGANSGDIDTEGFMYNYWKVPKEEAIQPVPISSSTNSFGNGGMFMLNPGPAGANPSYPQSPFSNSVPPAFSPGNSQSSGTFQEPSRVMANGVPMIGPSGQQATIYSKKDSSEPRSPDIKSNLPGGSTGYITPNYEKNKEELELMNLWEEGEESGWTVPKIIGVAAGGLCLLSLIAAGFQIYMTKKERKVKRRIQRNSDSNSSFSSFDSYDEHRQRRKEEKRKRRQQKEELQLRSQKVSRANKDLKAVQQSSFDKNALHNAERAIQIKKLQEKLEKYKKNIYISASFRSGSSFLGSIFDQNPDFLYYFEPLTGSLTERREILEEAYSCQLPRNRKDNPRDRVQLSHTIGHWYGSETLCSPPFCQEAKMWCQKCPDPFKTKVGKEKLIQFCGEKKGVAIKEFRLHGPEDLYHLLKPEINLKIIRLVRDPRSMFLSRRKLSKVYKAEQAVDKVFDDCEKTLDFFLDSKIAKYVIFVRYEDISRFPAEILSGKGFFGECIICIKFVYQIPQQQKLSFGIKTRIITGCSDWAKVSTGQTSFRSGSSFLGSIFDQNPDFLYYFEPLTGSLTERREILEEAYSCQVPRNRKNNPKDRVQFSHTIGHWLGSETLCSPPFCQEAKMWCKNCSDPFKTEVGKEKLIRFCGEKKGVAIKEFRLDGPEDLYHLLKPKINLKIIRLVRDPRSMLLSRRKLRSFYKAEQTVEKVFDDCEKTLDFFLDSKIAQNVIFVRYEDISRFPAELTAQIYKKLDVEMSKEFVEKFYEATHSVRKSFFSINKGKTEAELFDGWKKGLDAEKFNATEISQIEARCKVLMKIFGYRKDVLLSPNISSAEENWSPTDRRIVMFNL</sequence>
<name>A0ABN7RQB8_OIKDI</name>
<evidence type="ECO:0000313" key="6">
    <source>
        <dbReference type="EMBL" id="CAG5079228.1"/>
    </source>
</evidence>
<feature type="chain" id="PRO_5046451583" evidence="4">
    <location>
        <begin position="16"/>
        <end position="962"/>
    </location>
</feature>
<keyword evidence="1" id="KW-1015">Disulfide bond</keyword>
<dbReference type="EMBL" id="OU015568">
    <property type="protein sequence ID" value="CAG5079228.1"/>
    <property type="molecule type" value="Genomic_DNA"/>
</dbReference>
<dbReference type="Pfam" id="PF00431">
    <property type="entry name" value="CUB"/>
    <property type="match status" value="1"/>
</dbReference>
<evidence type="ECO:0000313" key="7">
    <source>
        <dbReference type="Proteomes" id="UP001158576"/>
    </source>
</evidence>
<dbReference type="PROSITE" id="PS01180">
    <property type="entry name" value="CUB"/>
    <property type="match status" value="1"/>
</dbReference>
<evidence type="ECO:0000256" key="3">
    <source>
        <dbReference type="SAM" id="MobiDB-lite"/>
    </source>
</evidence>
<comment type="caution">
    <text evidence="2">Lacks conserved residue(s) required for the propagation of feature annotation.</text>
</comment>
<dbReference type="InterPro" id="IPR035914">
    <property type="entry name" value="Sperma_CUB_dom_sf"/>
</dbReference>
<dbReference type="SUPFAM" id="SSF49854">
    <property type="entry name" value="Spermadhesin, CUB domain"/>
    <property type="match status" value="1"/>
</dbReference>
<feature type="region of interest" description="Disordered" evidence="3">
    <location>
        <begin position="177"/>
        <end position="204"/>
    </location>
</feature>
<accession>A0ABN7RQB8</accession>
<keyword evidence="7" id="KW-1185">Reference proteome</keyword>